<comment type="cofactor">
    <cofactor evidence="1">
        <name>heme</name>
        <dbReference type="ChEBI" id="CHEBI:30413"/>
    </cofactor>
</comment>
<dbReference type="CDD" id="cd11029">
    <property type="entry name" value="CYP107-like"/>
    <property type="match status" value="1"/>
</dbReference>
<comment type="similarity">
    <text evidence="2 8">Belongs to the cytochrome P450 family.</text>
</comment>
<dbReference type="GO" id="GO:0020037">
    <property type="term" value="F:heme binding"/>
    <property type="evidence" value="ECO:0007669"/>
    <property type="project" value="InterPro"/>
</dbReference>
<dbReference type="PANTHER" id="PTHR46696:SF1">
    <property type="entry name" value="CYTOCHROME P450 YJIB-RELATED"/>
    <property type="match status" value="1"/>
</dbReference>
<dbReference type="GO" id="GO:0004497">
    <property type="term" value="F:monooxygenase activity"/>
    <property type="evidence" value="ECO:0007669"/>
    <property type="project" value="UniProtKB-KW"/>
</dbReference>
<keyword evidence="5 8" id="KW-0560">Oxidoreductase</keyword>
<evidence type="ECO:0000256" key="1">
    <source>
        <dbReference type="ARBA" id="ARBA00001971"/>
    </source>
</evidence>
<dbReference type="InterPro" id="IPR036396">
    <property type="entry name" value="Cyt_P450_sf"/>
</dbReference>
<evidence type="ECO:0000256" key="8">
    <source>
        <dbReference type="RuleBase" id="RU000461"/>
    </source>
</evidence>
<protein>
    <submittedName>
        <fullName evidence="9">Cytochrome P450</fullName>
    </submittedName>
</protein>
<dbReference type="RefSeq" id="WP_120735763.1">
    <property type="nucleotide sequence ID" value="NZ_CP032568.1"/>
</dbReference>
<dbReference type="InterPro" id="IPR001128">
    <property type="entry name" value="Cyt_P450"/>
</dbReference>
<dbReference type="Proteomes" id="UP000267164">
    <property type="component" value="Chromosome"/>
</dbReference>
<evidence type="ECO:0000256" key="2">
    <source>
        <dbReference type="ARBA" id="ARBA00010617"/>
    </source>
</evidence>
<dbReference type="PRINTS" id="PR00359">
    <property type="entry name" value="BP450"/>
</dbReference>
<evidence type="ECO:0000313" key="9">
    <source>
        <dbReference type="EMBL" id="AYF73837.1"/>
    </source>
</evidence>
<dbReference type="PROSITE" id="PS00086">
    <property type="entry name" value="CYTOCHROME_P450"/>
    <property type="match status" value="1"/>
</dbReference>
<evidence type="ECO:0000256" key="6">
    <source>
        <dbReference type="ARBA" id="ARBA00023004"/>
    </source>
</evidence>
<dbReference type="OrthoDB" id="142769at2"/>
<dbReference type="GO" id="GO:0016705">
    <property type="term" value="F:oxidoreductase activity, acting on paired donors, with incorporation or reduction of molecular oxygen"/>
    <property type="evidence" value="ECO:0007669"/>
    <property type="project" value="InterPro"/>
</dbReference>
<evidence type="ECO:0000313" key="10">
    <source>
        <dbReference type="Proteomes" id="UP000267164"/>
    </source>
</evidence>
<dbReference type="EMBL" id="CP032568">
    <property type="protein sequence ID" value="AYF73837.1"/>
    <property type="molecule type" value="Genomic_DNA"/>
</dbReference>
<dbReference type="FunFam" id="1.10.630.10:FF:000018">
    <property type="entry name" value="Cytochrome P450 monooxygenase"/>
    <property type="match status" value="1"/>
</dbReference>
<dbReference type="SUPFAM" id="SSF48264">
    <property type="entry name" value="Cytochrome P450"/>
    <property type="match status" value="1"/>
</dbReference>
<name>A0A386Z9C7_9NOCA</name>
<keyword evidence="7 8" id="KW-0503">Monooxygenase</keyword>
<dbReference type="Gene3D" id="1.10.630.10">
    <property type="entry name" value="Cytochrome P450"/>
    <property type="match status" value="1"/>
</dbReference>
<dbReference type="PANTHER" id="PTHR46696">
    <property type="entry name" value="P450, PUTATIVE (EUROFUNG)-RELATED"/>
    <property type="match status" value="1"/>
</dbReference>
<keyword evidence="4 8" id="KW-0479">Metal-binding</keyword>
<keyword evidence="6 8" id="KW-0408">Iron</keyword>
<dbReference type="KEGG" id="nyu:D7D52_08130"/>
<organism evidence="9 10">
    <name type="scientific">Nocardia yunnanensis</name>
    <dbReference type="NCBI Taxonomy" id="2382165"/>
    <lineage>
        <taxon>Bacteria</taxon>
        <taxon>Bacillati</taxon>
        <taxon>Actinomycetota</taxon>
        <taxon>Actinomycetes</taxon>
        <taxon>Mycobacteriales</taxon>
        <taxon>Nocardiaceae</taxon>
        <taxon>Nocardia</taxon>
    </lineage>
</organism>
<dbReference type="Pfam" id="PF00067">
    <property type="entry name" value="p450"/>
    <property type="match status" value="1"/>
</dbReference>
<evidence type="ECO:0000256" key="7">
    <source>
        <dbReference type="ARBA" id="ARBA00023033"/>
    </source>
</evidence>
<gene>
    <name evidence="9" type="ORF">D7D52_08130</name>
</gene>
<evidence type="ECO:0000256" key="4">
    <source>
        <dbReference type="ARBA" id="ARBA00022723"/>
    </source>
</evidence>
<evidence type="ECO:0000256" key="3">
    <source>
        <dbReference type="ARBA" id="ARBA00022617"/>
    </source>
</evidence>
<dbReference type="AlphaFoldDB" id="A0A386Z9C7"/>
<keyword evidence="3 8" id="KW-0349">Heme</keyword>
<dbReference type="InterPro" id="IPR002397">
    <property type="entry name" value="Cyt_P450_B"/>
</dbReference>
<dbReference type="GO" id="GO:0005506">
    <property type="term" value="F:iron ion binding"/>
    <property type="evidence" value="ECO:0007669"/>
    <property type="project" value="InterPro"/>
</dbReference>
<dbReference type="InterPro" id="IPR017972">
    <property type="entry name" value="Cyt_P450_CS"/>
</dbReference>
<reference evidence="9 10" key="1">
    <citation type="submission" date="2018-09" db="EMBL/GenBank/DDBJ databases">
        <title>Nocardia yunnanensis sp. nov., an actinomycete isolated from a soil sample.</title>
        <authorList>
            <person name="Zhang J."/>
        </authorList>
    </citation>
    <scope>NUCLEOTIDE SEQUENCE [LARGE SCALE GENOMIC DNA]</scope>
    <source>
        <strain evidence="9 10">CFHS0054</strain>
    </source>
</reference>
<accession>A0A386Z9C7</accession>
<keyword evidence="10" id="KW-1185">Reference proteome</keyword>
<sequence length="406" mass="44699">MADLEAPDRIETLDAEFFADPHAHYRRWREVGPVRRVRFPDGVVRYVILSYAECRAALNDPRLRKDAVHADALLHEKRDLPVGDGTRLALLSNMLNTDPPQHTRLRKLVTKAFTPRRVAAMRPRIEEITAALLDALADRTEFDLLHDFAEPLPITVICELLGVPFEDRADFQRWTRVIVGVANGDDENNRRAAAEMADYLSGLVAAKREQPAADLLSALTVPADDGDALTDPELVGMAFLLLVAGHDTTVNLIANGTLALLRDPARLESLRKHPEAIPDAVEEFLRFDGPVNMSTLRYTAEPVTIANTVIPANEFVYIALASANRDPDRYPGADTLDPDRDASGHVAFGHGIHFCVGAPLARLEAHTAFTALLSRFPTLRLSPAADTLSYHASTLIRGLTSLPVQL</sequence>
<proteinExistence type="inferred from homology"/>
<evidence type="ECO:0000256" key="5">
    <source>
        <dbReference type="ARBA" id="ARBA00023002"/>
    </source>
</evidence>